<sequence>MKKLKRSECLKASVHLKTEGASIAPCFCSAIEKQEEHASPIIPTMLAQALPTPSTSILRFGQVTKFVFTWRKVRHLLLHVSTKSHLNA</sequence>
<evidence type="ECO:0000313" key="2">
    <source>
        <dbReference type="Proteomes" id="UP000267606"/>
    </source>
</evidence>
<dbReference type="Proteomes" id="UP000267606">
    <property type="component" value="Unassembled WGS sequence"/>
</dbReference>
<reference evidence="1 2" key="2">
    <citation type="submission" date="2018-11" db="EMBL/GenBank/DDBJ databases">
        <authorList>
            <consortium name="Pathogen Informatics"/>
        </authorList>
    </citation>
    <scope>NUCLEOTIDE SEQUENCE [LARGE SCALE GENOMIC DNA]</scope>
</reference>
<name>A0A183H4N5_9BILA</name>
<protein>
    <submittedName>
        <fullName evidence="1 3">Uncharacterized protein</fullName>
    </submittedName>
</protein>
<keyword evidence="2" id="KW-1185">Reference proteome</keyword>
<evidence type="ECO:0000313" key="3">
    <source>
        <dbReference type="WBParaSite" id="OFLC_0000244401-mRNA-1"/>
    </source>
</evidence>
<dbReference type="WBParaSite" id="OFLC_0000244401-mRNA-1">
    <property type="protein sequence ID" value="OFLC_0000244401-mRNA-1"/>
    <property type="gene ID" value="OFLC_0000244401"/>
</dbReference>
<organism evidence="3">
    <name type="scientific">Onchocerca flexuosa</name>
    <dbReference type="NCBI Taxonomy" id="387005"/>
    <lineage>
        <taxon>Eukaryota</taxon>
        <taxon>Metazoa</taxon>
        <taxon>Ecdysozoa</taxon>
        <taxon>Nematoda</taxon>
        <taxon>Chromadorea</taxon>
        <taxon>Rhabditida</taxon>
        <taxon>Spirurina</taxon>
        <taxon>Spiruromorpha</taxon>
        <taxon>Filarioidea</taxon>
        <taxon>Onchocercidae</taxon>
        <taxon>Onchocerca</taxon>
    </lineage>
</organism>
<proteinExistence type="predicted"/>
<dbReference type="AlphaFoldDB" id="A0A183H4N5"/>
<dbReference type="EMBL" id="UZAJ01001408">
    <property type="protein sequence ID" value="VDO33004.1"/>
    <property type="molecule type" value="Genomic_DNA"/>
</dbReference>
<evidence type="ECO:0000313" key="1">
    <source>
        <dbReference type="EMBL" id="VDO33004.1"/>
    </source>
</evidence>
<accession>A0A183H4N5</accession>
<reference evidence="3" key="1">
    <citation type="submission" date="2016-06" db="UniProtKB">
        <authorList>
            <consortium name="WormBaseParasite"/>
        </authorList>
    </citation>
    <scope>IDENTIFICATION</scope>
</reference>
<gene>
    <name evidence="1" type="ORF">OFLC_LOCUS2445</name>
</gene>